<keyword evidence="3" id="KW-1185">Reference proteome</keyword>
<accession>A0A2U9CD81</accession>
<evidence type="ECO:0000256" key="1">
    <source>
        <dbReference type="SAM" id="MobiDB-lite"/>
    </source>
</evidence>
<reference evidence="2 3" key="1">
    <citation type="submission" date="2017-12" db="EMBL/GenBank/DDBJ databases">
        <title>Integrating genomic resources of turbot (Scophthalmus maximus) in depth evaluation of genetic and physical mapping variation across individuals.</title>
        <authorList>
            <person name="Martinez P."/>
        </authorList>
    </citation>
    <scope>NUCLEOTIDE SEQUENCE [LARGE SCALE GENOMIC DNA]</scope>
</reference>
<evidence type="ECO:0000313" key="3">
    <source>
        <dbReference type="Proteomes" id="UP000246464"/>
    </source>
</evidence>
<sequence>MGQQFSSDEESSRAKDAIGSALYAAMWEAGAVPDLGVVHPLLLANHDESPDPQGRLQEQLRQLQGDFGTRAPAYLRDLIGRLTTFSDEPRLAGLVGLVVTVVMDMACTRSRWSPGAKGKSAGSSPSSSQQRVWELQEVMEEYLKRCRINLSDASRLIGDSVRLEAQLSLTLTQLKACLLGGDCDSRSLRHWASGAAFHTQMLVHLAGLEGRVEPLAARAALEQYKEDLTQIIPAYRRYKSDTVRVVKCRGGPPAARDPSDDLPEEGSMTGLTVTDRETGRSATLSLSALETETGSRGRASGPDDTSVPSSVNLDRITSDQYARAYLGRLFSDEGPVAQLGDYFNKAGDSLRTPRPPAGRTDRTGAIDGAGRGDGPPPEDQAQGSAGERRADDGGEREERHNYLEVSDQRDDSLKLSITETQPGERLNHQLGNLSAVD</sequence>
<feature type="region of interest" description="Disordered" evidence="1">
    <location>
        <begin position="418"/>
        <end position="437"/>
    </location>
</feature>
<protein>
    <submittedName>
        <fullName evidence="2">Uncharacterized protein</fullName>
    </submittedName>
</protein>
<evidence type="ECO:0000313" key="2">
    <source>
        <dbReference type="EMBL" id="AWP14535.1"/>
    </source>
</evidence>
<dbReference type="AlphaFoldDB" id="A0A2U9CD81"/>
<organism evidence="2 3">
    <name type="scientific">Scophthalmus maximus</name>
    <name type="common">Turbot</name>
    <name type="synonym">Psetta maxima</name>
    <dbReference type="NCBI Taxonomy" id="52904"/>
    <lineage>
        <taxon>Eukaryota</taxon>
        <taxon>Metazoa</taxon>
        <taxon>Chordata</taxon>
        <taxon>Craniata</taxon>
        <taxon>Vertebrata</taxon>
        <taxon>Euteleostomi</taxon>
        <taxon>Actinopterygii</taxon>
        <taxon>Neopterygii</taxon>
        <taxon>Teleostei</taxon>
        <taxon>Neoteleostei</taxon>
        <taxon>Acanthomorphata</taxon>
        <taxon>Carangaria</taxon>
        <taxon>Pleuronectiformes</taxon>
        <taxon>Pleuronectoidei</taxon>
        <taxon>Scophthalmidae</taxon>
        <taxon>Scophthalmus</taxon>
    </lineage>
</organism>
<feature type="compositionally biased region" description="Polar residues" evidence="1">
    <location>
        <begin position="280"/>
        <end position="294"/>
    </location>
</feature>
<feature type="region of interest" description="Disordered" evidence="1">
    <location>
        <begin position="111"/>
        <end position="130"/>
    </location>
</feature>
<proteinExistence type="predicted"/>
<feature type="region of interest" description="Disordered" evidence="1">
    <location>
        <begin position="249"/>
        <end position="312"/>
    </location>
</feature>
<dbReference type="Proteomes" id="UP000246464">
    <property type="component" value="Chromosome 15"/>
</dbReference>
<gene>
    <name evidence="2" type="ORF">SMAX5B_008730</name>
</gene>
<feature type="compositionally biased region" description="Low complexity" evidence="1">
    <location>
        <begin position="113"/>
        <end position="128"/>
    </location>
</feature>
<dbReference type="EMBL" id="CP026257">
    <property type="protein sequence ID" value="AWP14535.1"/>
    <property type="molecule type" value="Genomic_DNA"/>
</dbReference>
<feature type="compositionally biased region" description="Basic and acidic residues" evidence="1">
    <location>
        <begin position="386"/>
        <end position="412"/>
    </location>
</feature>
<name>A0A2U9CD81_SCOMX</name>
<feature type="region of interest" description="Disordered" evidence="1">
    <location>
        <begin position="344"/>
        <end position="412"/>
    </location>
</feature>